<feature type="transmembrane region" description="Helical" evidence="2">
    <location>
        <begin position="54"/>
        <end position="78"/>
    </location>
</feature>
<organism evidence="3 4">
    <name type="scientific">Kribbella koreensis</name>
    <dbReference type="NCBI Taxonomy" id="57909"/>
    <lineage>
        <taxon>Bacteria</taxon>
        <taxon>Bacillati</taxon>
        <taxon>Actinomycetota</taxon>
        <taxon>Actinomycetes</taxon>
        <taxon>Propionibacteriales</taxon>
        <taxon>Kribbellaceae</taxon>
        <taxon>Kribbella</taxon>
    </lineage>
</organism>
<feature type="compositionally biased region" description="Polar residues" evidence="1">
    <location>
        <begin position="847"/>
        <end position="857"/>
    </location>
</feature>
<dbReference type="EMBL" id="BAAAHK010000004">
    <property type="protein sequence ID" value="GAA0935038.1"/>
    <property type="molecule type" value="Genomic_DNA"/>
</dbReference>
<keyword evidence="2" id="KW-1133">Transmembrane helix</keyword>
<dbReference type="Proteomes" id="UP001500542">
    <property type="component" value="Unassembled WGS sequence"/>
</dbReference>
<feature type="transmembrane region" description="Helical" evidence="2">
    <location>
        <begin position="301"/>
        <end position="319"/>
    </location>
</feature>
<evidence type="ECO:0000313" key="3">
    <source>
        <dbReference type="EMBL" id="GAA0935038.1"/>
    </source>
</evidence>
<keyword evidence="4" id="KW-1185">Reference proteome</keyword>
<feature type="transmembrane region" description="Helical" evidence="2">
    <location>
        <begin position="348"/>
        <end position="369"/>
    </location>
</feature>
<feature type="transmembrane region" description="Helical" evidence="2">
    <location>
        <begin position="455"/>
        <end position="475"/>
    </location>
</feature>
<feature type="compositionally biased region" description="Low complexity" evidence="1">
    <location>
        <begin position="858"/>
        <end position="887"/>
    </location>
</feature>
<gene>
    <name evidence="3" type="ORF">GCM10009554_21600</name>
</gene>
<feature type="transmembrane region" description="Helical" evidence="2">
    <location>
        <begin position="234"/>
        <end position="253"/>
    </location>
</feature>
<proteinExistence type="predicted"/>
<accession>A0ABP4ADD8</accession>
<feature type="compositionally biased region" description="Pro residues" evidence="1">
    <location>
        <begin position="765"/>
        <end position="779"/>
    </location>
</feature>
<sequence>MGLASLASLPVLPLAWFIALQDHKPWMSIAYLGYLLLVIAVPGTLFWRRLTGGTGWFAVDAVLGTSFGLAVEALIYPVGRYFDIPLAALLMPALAFGVYRGVPRSKLPVKATPWWAMAGVMVAVGVVAAWFVRVGSQLIPIDGPAALRSDSDAARNLSLAGELAHHFPPQIPYASGRPLTSHFGVYDHLASAHWITSIELDVLTQRMAPFAFLLLTVLGAAAVGVVLTGRSVAAPIGAGLTVAAGDLAAWPWAVDARLFNDSPFSMGWLTNPSQSFSTVLMLPLIAVTAMLLRRKPTQTRAQVIGMLVAAGVLIAAISATKASALPVYAAGLAAAWVYLTVRARRLNLRALALGVGVAACYGFTFLVVLRGKPSGIEFHPARTFRHMMDVMTARHTTAALVVIAVVVVLGWLLPAVGAVLIRRRVPRDPMVLLLLVGLVSSVVATGLLYDSGQTQVFFVRTGFIYGVLLATWGLGSLERKQYYVAAPGLLIGAAAIYWGRYRSEDSCTGANCFGQPLVVAMVIAVIGVGVLCLLFRLKRQLWAVVAVAVVLGLTVSPTLGSLKEFASPALTAYESIAPGGIEAARFIRRNSGPGDLIATNVHCREAGVDRCLTGSYWIAGYAERRVLVEGWAYTQRVDDSYAADEKVQGRFWNPERLRLNDEAFTTPTREVLETLRTQYGVQWLLFDERLATPPVALERLAELRFHYGTVRVYQLYPRPTSSTPCPTQTPFPTGTQTPAGQPSTPGSFPTTPGGFPSSPGGFPTSQPPSGLPSSQPPGTFPTSQPTGGLPSSPPTTIPSRPAGGAAPAAPTSTAPTQPVNDAAPAAPTSTAPSRPAGGAAPGALRSTVPTQPLASSQTPGLPLSPSTGGLPPSQSGFPSTQPTGQPTSQPPGTFPTSPTPGGFPSSQTPGLPTGTQTPGGTPSPNPCASQPGGFPSQPPSQTPGGFPTSQTPGGLPSSQPTGTFPTSQPTGLPTGSQTPGGFPSSPPPSGAPSSTFTPPTPPTSPHP</sequence>
<feature type="transmembrane region" description="Helical" evidence="2">
    <location>
        <begin position="430"/>
        <end position="449"/>
    </location>
</feature>
<feature type="transmembrane region" description="Helical" evidence="2">
    <location>
        <begin position="273"/>
        <end position="292"/>
    </location>
</feature>
<reference evidence="4" key="1">
    <citation type="journal article" date="2019" name="Int. J. Syst. Evol. Microbiol.">
        <title>The Global Catalogue of Microorganisms (GCM) 10K type strain sequencing project: providing services to taxonomists for standard genome sequencing and annotation.</title>
        <authorList>
            <consortium name="The Broad Institute Genomics Platform"/>
            <consortium name="The Broad Institute Genome Sequencing Center for Infectious Disease"/>
            <person name="Wu L."/>
            <person name="Ma J."/>
        </authorList>
    </citation>
    <scope>NUCLEOTIDE SEQUENCE [LARGE SCALE GENOMIC DNA]</scope>
    <source>
        <strain evidence="4">JCM 10977</strain>
    </source>
</reference>
<feature type="transmembrane region" description="Helical" evidence="2">
    <location>
        <begin position="114"/>
        <end position="132"/>
    </location>
</feature>
<evidence type="ECO:0000313" key="4">
    <source>
        <dbReference type="Proteomes" id="UP001500542"/>
    </source>
</evidence>
<feature type="compositionally biased region" description="Low complexity" evidence="1">
    <location>
        <begin position="797"/>
        <end position="843"/>
    </location>
</feature>
<feature type="transmembrane region" description="Helical" evidence="2">
    <location>
        <begin position="207"/>
        <end position="227"/>
    </location>
</feature>
<feature type="compositionally biased region" description="Pro residues" evidence="1">
    <location>
        <begin position="998"/>
        <end position="1007"/>
    </location>
</feature>
<evidence type="ECO:0000256" key="2">
    <source>
        <dbReference type="SAM" id="Phobius"/>
    </source>
</evidence>
<feature type="transmembrane region" description="Helical" evidence="2">
    <location>
        <begin position="541"/>
        <end position="560"/>
    </location>
</feature>
<comment type="caution">
    <text evidence="3">The sequence shown here is derived from an EMBL/GenBank/DDBJ whole genome shotgun (WGS) entry which is preliminary data.</text>
</comment>
<name>A0ABP4ADD8_9ACTN</name>
<feature type="transmembrane region" description="Helical" evidence="2">
    <location>
        <begin position="513"/>
        <end position="534"/>
    </location>
</feature>
<keyword evidence="2" id="KW-0812">Transmembrane</keyword>
<feature type="compositionally biased region" description="Low complexity" evidence="1">
    <location>
        <begin position="719"/>
        <end position="764"/>
    </location>
</feature>
<feature type="transmembrane region" description="Helical" evidence="2">
    <location>
        <begin position="482"/>
        <end position="501"/>
    </location>
</feature>
<feature type="transmembrane region" description="Helical" evidence="2">
    <location>
        <begin position="325"/>
        <end position="341"/>
    </location>
</feature>
<feature type="transmembrane region" description="Helical" evidence="2">
    <location>
        <begin position="84"/>
        <end position="102"/>
    </location>
</feature>
<feature type="compositionally biased region" description="Low complexity" evidence="1">
    <location>
        <begin position="780"/>
        <end position="790"/>
    </location>
</feature>
<protein>
    <submittedName>
        <fullName evidence="3">Uncharacterized protein</fullName>
    </submittedName>
</protein>
<feature type="compositionally biased region" description="Low complexity" evidence="1">
    <location>
        <begin position="973"/>
        <end position="983"/>
    </location>
</feature>
<feature type="region of interest" description="Disordered" evidence="1">
    <location>
        <begin position="718"/>
        <end position="1007"/>
    </location>
</feature>
<keyword evidence="2" id="KW-0472">Membrane</keyword>
<feature type="transmembrane region" description="Helical" evidence="2">
    <location>
        <begin position="397"/>
        <end position="421"/>
    </location>
</feature>
<feature type="compositionally biased region" description="Polar residues" evidence="1">
    <location>
        <begin position="950"/>
        <end position="971"/>
    </location>
</feature>
<feature type="transmembrane region" description="Helical" evidence="2">
    <location>
        <begin position="29"/>
        <end position="47"/>
    </location>
</feature>
<evidence type="ECO:0000256" key="1">
    <source>
        <dbReference type="SAM" id="MobiDB-lite"/>
    </source>
</evidence>
<feature type="compositionally biased region" description="Low complexity" evidence="1">
    <location>
        <begin position="894"/>
        <end position="922"/>
    </location>
</feature>